<evidence type="ECO:0000256" key="1">
    <source>
        <dbReference type="SAM" id="Phobius"/>
    </source>
</evidence>
<dbReference type="AlphaFoldDB" id="A0ABC9Q1K8"/>
<name>A0ABC9Q1K8_STAA5</name>
<proteinExistence type="predicted"/>
<keyword evidence="1" id="KW-0472">Membrane</keyword>
<evidence type="ECO:0000313" key="3">
    <source>
        <dbReference type="Proteomes" id="UP000003093"/>
    </source>
</evidence>
<protein>
    <submittedName>
        <fullName evidence="2">Uncharacterized protein</fullName>
    </submittedName>
</protein>
<gene>
    <name evidence="2" type="ORF">ST398NM02_0295</name>
</gene>
<dbReference type="EMBL" id="AIDT01000004">
    <property type="protein sequence ID" value="EIA14567.1"/>
    <property type="molecule type" value="Genomic_DNA"/>
</dbReference>
<evidence type="ECO:0000313" key="2">
    <source>
        <dbReference type="EMBL" id="EIA14567.1"/>
    </source>
</evidence>
<sequence>MGGNKMSKKLKIIIPIIVVLLLIGGIAWGVYAFFANTPKNTYLKSEQQTAKMYKDYFNDRFENEVKFQEKMKDNSFLSSLELSADASDEIVKGLGIPKSVVNASKIKMSYGHDPKKEKSMINLEPTIADSALGKFQLAADKDKHYFESPLFKGKYSVNNSDLLSTYSKLTGEDEETAKENGITNQQLNLNTLFSNAQAQQSDYSKIAEKYSELIVDKLDDDNFDKGKKEEIKVNGEKYKVRPVTLTLSRADTKKITLAVLEEAKKDKDLKKLMEEQGATKDFEKDIKKAIDDVKETKKDEFAKIQSKIYTEKHTIVKREITITDKENNKTKIKGTNTLEDDKLKLDYALDFDQDKYTYAEAKYTIKGVSSKEKDNKYNDKYEFGKKTEYDESKIKLDNQEKVDGTKRQDKGKITVALDKYSDENEFTFENNIDSDVKNNTQKSTLNIGIKYAEEPINFILKSSTKLKADIDFDDSGAKDFNSLSSKDREKLEKEIEKNGGKMFESILKKASK</sequence>
<organism evidence="2 3">
    <name type="scientific">Staphylococcus aureus subsp. aureus DR10</name>
    <dbReference type="NCBI Taxonomy" id="1155079"/>
    <lineage>
        <taxon>Bacteria</taxon>
        <taxon>Bacillati</taxon>
        <taxon>Bacillota</taxon>
        <taxon>Bacilli</taxon>
        <taxon>Bacillales</taxon>
        <taxon>Staphylococcaceae</taxon>
        <taxon>Staphylococcus</taxon>
    </lineage>
</organism>
<dbReference type="Proteomes" id="UP000003093">
    <property type="component" value="Unassembled WGS sequence"/>
</dbReference>
<accession>A0ABC9Q1K8</accession>
<feature type="transmembrane region" description="Helical" evidence="1">
    <location>
        <begin position="12"/>
        <end position="34"/>
    </location>
</feature>
<reference evidence="2 3" key="1">
    <citation type="journal article" date="2012" name="MBio">
        <title>Identification of a highly transmissible animal-independent Staphylococcus aureus ST398 clone with distinct genomic and cell adhesion properties.</title>
        <authorList>
            <person name="Uhlemann A.C."/>
            <person name="Porcella S.F."/>
            <person name="Trivedi S."/>
            <person name="Sullivan S.B."/>
            <person name="Hafer C."/>
            <person name="Kennedy A.D."/>
            <person name="Barbian K.D."/>
            <person name="McCarthy A.J."/>
            <person name="Street C."/>
            <person name="Hirschberg D.L."/>
            <person name="Lipkin W.I."/>
            <person name="Lindsay J.A."/>
            <person name="DeLeo F.R."/>
            <person name="Lowy F.D."/>
        </authorList>
    </citation>
    <scope>NUCLEOTIDE SEQUENCE [LARGE SCALE GENOMIC DNA]</scope>
    <source>
        <strain evidence="2 3">DR10</strain>
    </source>
</reference>
<keyword evidence="1" id="KW-0812">Transmembrane</keyword>
<comment type="caution">
    <text evidence="2">The sequence shown here is derived from an EMBL/GenBank/DDBJ whole genome shotgun (WGS) entry which is preliminary data.</text>
</comment>
<keyword evidence="1" id="KW-1133">Transmembrane helix</keyword>